<evidence type="ECO:0000313" key="9">
    <source>
        <dbReference type="Proteomes" id="UP001596470"/>
    </source>
</evidence>
<evidence type="ECO:0000256" key="6">
    <source>
        <dbReference type="SAM" id="MobiDB-lite"/>
    </source>
</evidence>
<dbReference type="InterPro" id="IPR008271">
    <property type="entry name" value="Ser/Thr_kinase_AS"/>
</dbReference>
<proteinExistence type="predicted"/>
<dbReference type="SMART" id="SM00220">
    <property type="entry name" value="S_TKc"/>
    <property type="match status" value="1"/>
</dbReference>
<dbReference type="PROSITE" id="PS00107">
    <property type="entry name" value="PROTEIN_KINASE_ATP"/>
    <property type="match status" value="1"/>
</dbReference>
<name>A0ABW2DF53_9ACTN</name>
<protein>
    <submittedName>
        <fullName evidence="8">Substrate-binding domain-containing protein</fullName>
    </submittedName>
</protein>
<dbReference type="EMBL" id="JBHSYS010000005">
    <property type="protein sequence ID" value="MFC6960183.1"/>
    <property type="molecule type" value="Genomic_DNA"/>
</dbReference>
<dbReference type="RefSeq" id="WP_382356070.1">
    <property type="nucleotide sequence ID" value="NZ_JBHMBP010000005.1"/>
</dbReference>
<feature type="domain" description="Protein kinase" evidence="7">
    <location>
        <begin position="15"/>
        <end position="266"/>
    </location>
</feature>
<sequence length="657" mass="68162">MEPLREGDPARIGPYRLIARLGAGAMGQVYLGEDPNGRKAAVKLLNPELADSPEYRERFAREFEAARRVAGDRTGQVVDADPEAERPWLATAYVPGPTLREFVVREGPLDEARSAALGAGLAEGLTAIHGCGLVHRDLKPSNVVLAGDGPRIIDFGIARAVDASTLTGTGTVLGTYGFMSPEQITADTAGPASDVFALGCVLAFAATGRGPFDASTVPAVIHRVISEPPRLDGVPPGLREVIDACLAKAPESRPGTEEVRSRLAGLAAEAPTRVDPNAGPGFAPGRAGQGLSTDETVLAAPGPQPRPRRRALLVGGAAALAAAAVPLWLLLDREDTPSGGGSGPGAKRIGVSLPRGEEPRWNFDGEQLTARFEDAGHDVDLMFADGVAESQAAHLDGMIADGVDALVVGLIDAAAAADVLGRARDAGILVVAYDRAVGDEPAADYFVGSDLSKVGVLQGEYLVAALGLDDGAGPFNLELFAGNALDPTARLFFDGAWDVLRPHVEAGRLVVPSGATSFDDVATDYWDPAIAGNRMAEVLEAHYPAGSRLDAVLSPFDGITAALIDAIETHGLAMPLVVGYDPNADSLPYLADGRQAMTVFTDPRTLAEATADLVATVLDDGTPETDGTGAVPTVLVDPVTVDAENSRELLVDSGYLD</sequence>
<dbReference type="SUPFAM" id="SSF53822">
    <property type="entry name" value="Periplasmic binding protein-like I"/>
    <property type="match status" value="1"/>
</dbReference>
<dbReference type="InterPro" id="IPR000719">
    <property type="entry name" value="Prot_kinase_dom"/>
</dbReference>
<dbReference type="Pfam" id="PF00069">
    <property type="entry name" value="Pkinase"/>
    <property type="match status" value="1"/>
</dbReference>
<evidence type="ECO:0000259" key="7">
    <source>
        <dbReference type="PROSITE" id="PS50011"/>
    </source>
</evidence>
<comment type="caution">
    <text evidence="8">The sequence shown here is derived from an EMBL/GenBank/DDBJ whole genome shotgun (WGS) entry which is preliminary data.</text>
</comment>
<dbReference type="SUPFAM" id="SSF56112">
    <property type="entry name" value="Protein kinase-like (PK-like)"/>
    <property type="match status" value="1"/>
</dbReference>
<dbReference type="Proteomes" id="UP001596470">
    <property type="component" value="Unassembled WGS sequence"/>
</dbReference>
<dbReference type="InterPro" id="IPR011009">
    <property type="entry name" value="Kinase-like_dom_sf"/>
</dbReference>
<dbReference type="InterPro" id="IPR017441">
    <property type="entry name" value="Protein_kinase_ATP_BS"/>
</dbReference>
<evidence type="ECO:0000256" key="4">
    <source>
        <dbReference type="ARBA" id="ARBA00022840"/>
    </source>
</evidence>
<dbReference type="CDD" id="cd14014">
    <property type="entry name" value="STKc_PknB_like"/>
    <property type="match status" value="1"/>
</dbReference>
<feature type="region of interest" description="Disordered" evidence="6">
    <location>
        <begin position="271"/>
        <end position="291"/>
    </location>
</feature>
<dbReference type="InterPro" id="IPR028082">
    <property type="entry name" value="Peripla_BP_I"/>
</dbReference>
<evidence type="ECO:0000256" key="1">
    <source>
        <dbReference type="ARBA" id="ARBA00004196"/>
    </source>
</evidence>
<evidence type="ECO:0000313" key="8">
    <source>
        <dbReference type="EMBL" id="MFC6960183.1"/>
    </source>
</evidence>
<dbReference type="Gene3D" id="3.40.50.2300">
    <property type="match status" value="2"/>
</dbReference>
<dbReference type="Gene3D" id="1.10.510.10">
    <property type="entry name" value="Transferase(Phosphotransferase) domain 1"/>
    <property type="match status" value="1"/>
</dbReference>
<evidence type="ECO:0000256" key="2">
    <source>
        <dbReference type="ARBA" id="ARBA00022729"/>
    </source>
</evidence>
<feature type="binding site" evidence="5">
    <location>
        <position position="43"/>
    </location>
    <ligand>
        <name>ATP</name>
        <dbReference type="ChEBI" id="CHEBI:30616"/>
    </ligand>
</feature>
<dbReference type="PROSITE" id="PS50011">
    <property type="entry name" value="PROTEIN_KINASE_DOM"/>
    <property type="match status" value="1"/>
</dbReference>
<keyword evidence="3 5" id="KW-0547">Nucleotide-binding</keyword>
<keyword evidence="2" id="KW-0732">Signal</keyword>
<dbReference type="PROSITE" id="PS00108">
    <property type="entry name" value="PROTEIN_KINASE_ST"/>
    <property type="match status" value="1"/>
</dbReference>
<dbReference type="InterPro" id="IPR025997">
    <property type="entry name" value="SBP_2_dom"/>
</dbReference>
<dbReference type="InterPro" id="IPR050555">
    <property type="entry name" value="Bact_Solute-Bind_Prot2"/>
</dbReference>
<dbReference type="Gene3D" id="3.30.200.20">
    <property type="entry name" value="Phosphorylase Kinase, domain 1"/>
    <property type="match status" value="1"/>
</dbReference>
<reference evidence="9" key="1">
    <citation type="journal article" date="2019" name="Int. J. Syst. Evol. Microbiol.">
        <title>The Global Catalogue of Microorganisms (GCM) 10K type strain sequencing project: providing services to taxonomists for standard genome sequencing and annotation.</title>
        <authorList>
            <consortium name="The Broad Institute Genomics Platform"/>
            <consortium name="The Broad Institute Genome Sequencing Center for Infectious Disease"/>
            <person name="Wu L."/>
            <person name="Ma J."/>
        </authorList>
    </citation>
    <scope>NUCLEOTIDE SEQUENCE [LARGE SCALE GENOMIC DNA]</scope>
    <source>
        <strain evidence="9">KACC 12634</strain>
    </source>
</reference>
<dbReference type="PANTHER" id="PTHR30036">
    <property type="entry name" value="D-XYLOSE-BINDING PERIPLASMIC PROTEIN"/>
    <property type="match status" value="1"/>
</dbReference>
<organism evidence="8 9">
    <name type="scientific">Glycomyces mayteni</name>
    <dbReference type="NCBI Taxonomy" id="543887"/>
    <lineage>
        <taxon>Bacteria</taxon>
        <taxon>Bacillati</taxon>
        <taxon>Actinomycetota</taxon>
        <taxon>Actinomycetes</taxon>
        <taxon>Glycomycetales</taxon>
        <taxon>Glycomycetaceae</taxon>
        <taxon>Glycomyces</taxon>
    </lineage>
</organism>
<comment type="subcellular location">
    <subcellularLocation>
        <location evidence="1">Cell envelope</location>
    </subcellularLocation>
</comment>
<accession>A0ABW2DF53</accession>
<dbReference type="CDD" id="cd19994">
    <property type="entry name" value="PBP1_ChvE"/>
    <property type="match status" value="1"/>
</dbReference>
<gene>
    <name evidence="8" type="ORF">ACFQS3_23585</name>
</gene>
<evidence type="ECO:0000256" key="3">
    <source>
        <dbReference type="ARBA" id="ARBA00022741"/>
    </source>
</evidence>
<keyword evidence="4 5" id="KW-0067">ATP-binding</keyword>
<dbReference type="Pfam" id="PF13407">
    <property type="entry name" value="Peripla_BP_4"/>
    <property type="match status" value="1"/>
</dbReference>
<keyword evidence="9" id="KW-1185">Reference proteome</keyword>
<evidence type="ECO:0000256" key="5">
    <source>
        <dbReference type="PROSITE-ProRule" id="PRU10141"/>
    </source>
</evidence>
<dbReference type="PANTHER" id="PTHR30036:SF1">
    <property type="entry name" value="D-XYLOSE-BINDING PERIPLASMIC PROTEIN"/>
    <property type="match status" value="1"/>
</dbReference>